<accession>A0A9P8TN18</accession>
<dbReference type="InterPro" id="IPR052471">
    <property type="entry name" value="PBI_I9"/>
</dbReference>
<evidence type="ECO:0000313" key="8">
    <source>
        <dbReference type="Proteomes" id="UP000774326"/>
    </source>
</evidence>
<reference evidence="7" key="1">
    <citation type="journal article" date="2021" name="Open Biol.">
        <title>Shared evolutionary footprints suggest mitochondrial oxidative damage underlies multiple complex I losses in fungi.</title>
        <authorList>
            <person name="Schikora-Tamarit M.A."/>
            <person name="Marcet-Houben M."/>
            <person name="Nosek J."/>
            <person name="Gabaldon T."/>
        </authorList>
    </citation>
    <scope>NUCLEOTIDE SEQUENCE</scope>
    <source>
        <strain evidence="7">CBS2887</strain>
    </source>
</reference>
<evidence type="ECO:0000259" key="6">
    <source>
        <dbReference type="Pfam" id="PF05922"/>
    </source>
</evidence>
<dbReference type="PANTHER" id="PTHR28288">
    <property type="entry name" value="PROTEASE B INHIBITOR 2"/>
    <property type="match status" value="1"/>
</dbReference>
<evidence type="ECO:0000256" key="2">
    <source>
        <dbReference type="ARBA" id="ARBA00022900"/>
    </source>
</evidence>
<dbReference type="EMBL" id="JAEUBG010002601">
    <property type="protein sequence ID" value="KAH3684336.1"/>
    <property type="molecule type" value="Genomic_DNA"/>
</dbReference>
<keyword evidence="2" id="KW-0722">Serine protease inhibitor</keyword>
<comment type="subunit">
    <text evidence="5">Part of the heterodimeric LMA1 complex together with the thioredoxin II/TRX2. LMA1 binds to the ATPase SEC18.</text>
</comment>
<dbReference type="FunFam" id="3.30.70.80:FF:000005">
    <property type="entry name" value="Proteinase inhibitor I2B"/>
    <property type="match status" value="1"/>
</dbReference>
<feature type="domain" description="Inhibitor I9" evidence="6">
    <location>
        <begin position="25"/>
        <end position="70"/>
    </location>
</feature>
<reference evidence="7" key="2">
    <citation type="submission" date="2021-01" db="EMBL/GenBank/DDBJ databases">
        <authorList>
            <person name="Schikora-Tamarit M.A."/>
        </authorList>
    </citation>
    <scope>NUCLEOTIDE SEQUENCE</scope>
    <source>
        <strain evidence="7">CBS2887</strain>
    </source>
</reference>
<keyword evidence="1" id="KW-0646">Protease inhibitor</keyword>
<proteinExistence type="inferred from homology"/>
<name>A0A9P8TN18_WICPI</name>
<dbReference type="Proteomes" id="UP000774326">
    <property type="component" value="Unassembled WGS sequence"/>
</dbReference>
<keyword evidence="8" id="KW-1185">Reference proteome</keyword>
<dbReference type="AlphaFoldDB" id="A0A9P8TN18"/>
<dbReference type="PANTHER" id="PTHR28288:SF2">
    <property type="entry name" value="PROTEASE B INHIBITOR 2"/>
    <property type="match status" value="1"/>
</dbReference>
<evidence type="ECO:0000313" key="7">
    <source>
        <dbReference type="EMBL" id="KAH3684336.1"/>
    </source>
</evidence>
<evidence type="ECO:0000256" key="1">
    <source>
        <dbReference type="ARBA" id="ARBA00022690"/>
    </source>
</evidence>
<dbReference type="InterPro" id="IPR037045">
    <property type="entry name" value="S8pro/Inhibitor_I9_sf"/>
</dbReference>
<dbReference type="GO" id="GO:0042144">
    <property type="term" value="P:vacuole fusion, non-autophagic"/>
    <property type="evidence" value="ECO:0007669"/>
    <property type="project" value="TreeGrafter"/>
</dbReference>
<comment type="caution">
    <text evidence="7">The sequence shown here is derived from an EMBL/GenBank/DDBJ whole genome shotgun (WGS) entry which is preliminary data.</text>
</comment>
<gene>
    <name evidence="7" type="ORF">WICPIJ_004682</name>
</gene>
<comment type="function">
    <text evidence="4">Cytosolic inhibitor of vacuolar proteinase B (yscB), probably regulating protease B activity during limited proteolysis. PBI2 is a component of the LMA1 complex, which is involved in the facilitation of vesicle fusion such as homotypic vacuole and ER-derived COPII vesicle fusion with the Golgi.</text>
</comment>
<evidence type="ECO:0000256" key="3">
    <source>
        <dbReference type="ARBA" id="ARBA00038069"/>
    </source>
</evidence>
<evidence type="ECO:0000256" key="4">
    <source>
        <dbReference type="ARBA" id="ARBA00054668"/>
    </source>
</evidence>
<comment type="similarity">
    <text evidence="3">Belongs to the protease inhibitor I9 family.</text>
</comment>
<dbReference type="Pfam" id="PF05922">
    <property type="entry name" value="Inhibitor_I9"/>
    <property type="match status" value="1"/>
</dbReference>
<dbReference type="OrthoDB" id="5518345at2759"/>
<dbReference type="GO" id="GO:0004867">
    <property type="term" value="F:serine-type endopeptidase inhibitor activity"/>
    <property type="evidence" value="ECO:0007669"/>
    <property type="project" value="UniProtKB-KW"/>
</dbReference>
<protein>
    <recommendedName>
        <fullName evidence="6">Inhibitor I9 domain-containing protein</fullName>
    </recommendedName>
</protein>
<dbReference type="InterPro" id="IPR010259">
    <property type="entry name" value="S8pro/Inhibitor_I9"/>
</dbReference>
<evidence type="ECO:0000256" key="5">
    <source>
        <dbReference type="ARBA" id="ARBA00062658"/>
    </source>
</evidence>
<dbReference type="SUPFAM" id="SSF54897">
    <property type="entry name" value="Protease propeptides/inhibitors"/>
    <property type="match status" value="1"/>
</dbReference>
<sequence length="71" mass="7864">MAEGKDFIVTLKEGAHLDQFKAYLQSLGAEIKHEYTLIRGFAIKLPGDHVGTLENNEHVASVEPDSEVKIN</sequence>
<dbReference type="Gene3D" id="3.30.70.80">
    <property type="entry name" value="Peptidase S8 propeptide/proteinase inhibitor I9"/>
    <property type="match status" value="1"/>
</dbReference>
<organism evidence="7 8">
    <name type="scientific">Wickerhamomyces pijperi</name>
    <name type="common">Yeast</name>
    <name type="synonym">Pichia pijperi</name>
    <dbReference type="NCBI Taxonomy" id="599730"/>
    <lineage>
        <taxon>Eukaryota</taxon>
        <taxon>Fungi</taxon>
        <taxon>Dikarya</taxon>
        <taxon>Ascomycota</taxon>
        <taxon>Saccharomycotina</taxon>
        <taxon>Saccharomycetes</taxon>
        <taxon>Phaffomycetales</taxon>
        <taxon>Wickerhamomycetaceae</taxon>
        <taxon>Wickerhamomyces</taxon>
    </lineage>
</organism>